<evidence type="ECO:0000256" key="3">
    <source>
        <dbReference type="ARBA" id="ARBA00022840"/>
    </source>
</evidence>
<feature type="transmembrane region" description="Helical" evidence="6">
    <location>
        <begin position="187"/>
        <end position="205"/>
    </location>
</feature>
<evidence type="ECO:0000259" key="8">
    <source>
        <dbReference type="PROSITE" id="PS50186"/>
    </source>
</evidence>
<keyword evidence="10" id="KW-1185">Reference proteome</keyword>
<dbReference type="PROSITE" id="PS00108">
    <property type="entry name" value="PROTEIN_KINASE_ST"/>
    <property type="match status" value="1"/>
</dbReference>
<keyword evidence="2 4" id="KW-0547">Nucleotide-binding</keyword>
<feature type="transmembrane region" description="Helical" evidence="6">
    <location>
        <begin position="217"/>
        <end position="239"/>
    </location>
</feature>
<evidence type="ECO:0000313" key="9">
    <source>
        <dbReference type="EMBL" id="TMW61107.1"/>
    </source>
</evidence>
<dbReference type="Proteomes" id="UP000794436">
    <property type="component" value="Unassembled WGS sequence"/>
</dbReference>
<dbReference type="InterPro" id="IPR011009">
    <property type="entry name" value="Kinase-like_dom_sf"/>
</dbReference>
<dbReference type="Gene3D" id="1.10.10.10">
    <property type="entry name" value="Winged helix-like DNA-binding domain superfamily/Winged helix DNA-binding domain"/>
    <property type="match status" value="1"/>
</dbReference>
<dbReference type="InterPro" id="IPR000719">
    <property type="entry name" value="Prot_kinase_dom"/>
</dbReference>
<dbReference type="GO" id="GO:0005524">
    <property type="term" value="F:ATP binding"/>
    <property type="evidence" value="ECO:0007669"/>
    <property type="project" value="UniProtKB-UniRule"/>
</dbReference>
<dbReference type="InterPro" id="IPR008271">
    <property type="entry name" value="Ser/Thr_kinase_AS"/>
</dbReference>
<proteinExistence type="predicted"/>
<feature type="transmembrane region" description="Helical" evidence="6">
    <location>
        <begin position="46"/>
        <end position="68"/>
    </location>
</feature>
<feature type="transmembrane region" description="Helical" evidence="6">
    <location>
        <begin position="245"/>
        <end position="269"/>
    </location>
</feature>
<evidence type="ECO:0000256" key="1">
    <source>
        <dbReference type="ARBA" id="ARBA00022527"/>
    </source>
</evidence>
<dbReference type="InterPro" id="IPR051681">
    <property type="entry name" value="Ser/Thr_Kinases-Pseudokinases"/>
</dbReference>
<dbReference type="GO" id="GO:0035556">
    <property type="term" value="P:intracellular signal transduction"/>
    <property type="evidence" value="ECO:0007669"/>
    <property type="project" value="InterPro"/>
</dbReference>
<sequence>MDKMTEMSVPVFDGVLILPKELRHLDDSELPAVVVVARHALPTLQLWLLAHYIAMVVLSGASLGYLRYRRRIALHGDRGVALTVLLPAFEPLLWVLTVVSVFFLAVFVWALRWRLYETTQQPQVLIEVSYASRQFMFLLVLLFMLEPSVSPVSLRRAVVFTAVLSVYTIPIAWLVGRFTTNSNVFLIYWVVRVARALICVPYGYIIYRPPHRATPTALRQIAVFAGVYHVLHFTCNIIFRRDYVRTGFCVTYVILMWASLSPLLTWRVLQADTNHWRSLTRRVCLSQVFDSPSPLSPVSSRLPTTLHRKYLVDFAFLSAHSRIGIGTHAVIFNGELRARMPVAIKTYTPKKLSDDVIAAFAREAALGGARTKHPNIVTFYGLSFSPPTISLIMELCQGTLEEITRVESPQLLTRQQLLLRIAYMLDMARAIAYLHSFTPPLIHRDIKPANFFVNRHGRVKLSDFGASRRMPHDTLVAQDSNSCSLIKGWRRLTKQPASSMNSTYHTSMTLPFSPESPSSLVRMRTLHGTAEYIAPEVICGTSVTTFDAQAADVYALVVSLWDVLHPGRDKHAMVSASRDVLDIVVGGERPPIESSLHPVLRDLLARGWDAQPSRRPTAAEVVMTLDRVQDQLMMEFAADFRQEVIQNDSGTCQIAIVEEAHDSASSPQSFTGQWLCLQLRSLQIASNTSEALRFGSAMMDTGVLHHATHSRGFALSNELLYAFDDPHMHNYDAVVLPTSVADTPRCECRALGQSLPRCSREEDTRNNGRRIRLESIPRLPRQQQSPSLDGVEALTLDLLRNQGSI</sequence>
<feature type="domain" description="Protein kinase" evidence="7">
    <location>
        <begin position="317"/>
        <end position="633"/>
    </location>
</feature>
<comment type="caution">
    <text evidence="9">The sequence shown here is derived from an EMBL/GenBank/DDBJ whole genome shotgun (WGS) entry which is preliminary data.</text>
</comment>
<keyword evidence="6" id="KW-0812">Transmembrane</keyword>
<dbReference type="OrthoDB" id="2133778at2759"/>
<dbReference type="AlphaFoldDB" id="A0A8K1CF93"/>
<evidence type="ECO:0000313" key="10">
    <source>
        <dbReference type="Proteomes" id="UP000794436"/>
    </source>
</evidence>
<name>A0A8K1CF93_PYTOL</name>
<keyword evidence="6" id="KW-0472">Membrane</keyword>
<dbReference type="PROSITE" id="PS50011">
    <property type="entry name" value="PROTEIN_KINASE_DOM"/>
    <property type="match status" value="1"/>
</dbReference>
<dbReference type="InterPro" id="IPR036388">
    <property type="entry name" value="WH-like_DNA-bd_sf"/>
</dbReference>
<feature type="binding site" evidence="4">
    <location>
        <position position="351"/>
    </location>
    <ligand>
        <name>ATP</name>
        <dbReference type="ChEBI" id="CHEBI:30616"/>
    </ligand>
</feature>
<dbReference type="PROSITE" id="PS50186">
    <property type="entry name" value="DEP"/>
    <property type="match status" value="1"/>
</dbReference>
<keyword evidence="1" id="KW-0723">Serine/threonine-protein kinase</keyword>
<feature type="transmembrane region" description="Helical" evidence="6">
    <location>
        <begin position="157"/>
        <end position="175"/>
    </location>
</feature>
<evidence type="ECO:0000256" key="5">
    <source>
        <dbReference type="SAM" id="MobiDB-lite"/>
    </source>
</evidence>
<dbReference type="Gene3D" id="3.30.200.20">
    <property type="entry name" value="Phosphorylase Kinase, domain 1"/>
    <property type="match status" value="1"/>
</dbReference>
<gene>
    <name evidence="9" type="ORF">Poli38472_013570</name>
</gene>
<reference evidence="9" key="1">
    <citation type="submission" date="2019-03" db="EMBL/GenBank/DDBJ databases">
        <title>Long read genome sequence of the mycoparasitic Pythium oligandrum ATCC 38472 isolated from sugarbeet rhizosphere.</title>
        <authorList>
            <person name="Gaulin E."/>
        </authorList>
    </citation>
    <scope>NUCLEOTIDE SEQUENCE</scope>
    <source>
        <strain evidence="9">ATCC 38472_TT</strain>
    </source>
</reference>
<dbReference type="InterPro" id="IPR000591">
    <property type="entry name" value="DEP_dom"/>
</dbReference>
<dbReference type="InterPro" id="IPR017441">
    <property type="entry name" value="Protein_kinase_ATP_BS"/>
</dbReference>
<feature type="transmembrane region" description="Helical" evidence="6">
    <location>
        <begin position="123"/>
        <end position="145"/>
    </location>
</feature>
<evidence type="ECO:0000256" key="2">
    <source>
        <dbReference type="ARBA" id="ARBA00022741"/>
    </source>
</evidence>
<dbReference type="Pfam" id="PF00069">
    <property type="entry name" value="Pkinase"/>
    <property type="match status" value="1"/>
</dbReference>
<keyword evidence="1" id="KW-0808">Transferase</keyword>
<dbReference type="SUPFAM" id="SSF56112">
    <property type="entry name" value="Protein kinase-like (PK-like)"/>
    <property type="match status" value="1"/>
</dbReference>
<keyword evidence="3 4" id="KW-0067">ATP-binding</keyword>
<evidence type="ECO:0008006" key="11">
    <source>
        <dbReference type="Google" id="ProtNLM"/>
    </source>
</evidence>
<feature type="domain" description="DEP" evidence="8">
    <location>
        <begin position="673"/>
        <end position="725"/>
    </location>
</feature>
<feature type="compositionally biased region" description="Basic and acidic residues" evidence="5">
    <location>
        <begin position="759"/>
        <end position="775"/>
    </location>
</feature>
<dbReference type="Gene3D" id="1.10.510.10">
    <property type="entry name" value="Transferase(Phosphotransferase) domain 1"/>
    <property type="match status" value="1"/>
</dbReference>
<organism evidence="9 10">
    <name type="scientific">Pythium oligandrum</name>
    <name type="common">Mycoparasitic fungus</name>
    <dbReference type="NCBI Taxonomy" id="41045"/>
    <lineage>
        <taxon>Eukaryota</taxon>
        <taxon>Sar</taxon>
        <taxon>Stramenopiles</taxon>
        <taxon>Oomycota</taxon>
        <taxon>Peronosporomycetes</taxon>
        <taxon>Pythiales</taxon>
        <taxon>Pythiaceae</taxon>
        <taxon>Pythium</taxon>
    </lineage>
</organism>
<dbReference type="Pfam" id="PF07714">
    <property type="entry name" value="PK_Tyr_Ser-Thr"/>
    <property type="match status" value="1"/>
</dbReference>
<evidence type="ECO:0000256" key="4">
    <source>
        <dbReference type="PROSITE-ProRule" id="PRU10141"/>
    </source>
</evidence>
<dbReference type="PROSITE" id="PS00107">
    <property type="entry name" value="PROTEIN_KINASE_ATP"/>
    <property type="match status" value="1"/>
</dbReference>
<keyword evidence="6" id="KW-1133">Transmembrane helix</keyword>
<protein>
    <recommendedName>
        <fullName evidence="11">TKL protein kinase</fullName>
    </recommendedName>
</protein>
<dbReference type="GO" id="GO:0004674">
    <property type="term" value="F:protein serine/threonine kinase activity"/>
    <property type="evidence" value="ECO:0007669"/>
    <property type="project" value="UniProtKB-KW"/>
</dbReference>
<dbReference type="PANTHER" id="PTHR44329">
    <property type="entry name" value="SERINE/THREONINE-PROTEIN KINASE TNNI3K-RELATED"/>
    <property type="match status" value="1"/>
</dbReference>
<feature type="region of interest" description="Disordered" evidence="5">
    <location>
        <begin position="759"/>
        <end position="787"/>
    </location>
</feature>
<feature type="transmembrane region" description="Helical" evidence="6">
    <location>
        <begin position="80"/>
        <end position="111"/>
    </location>
</feature>
<dbReference type="SMART" id="SM00220">
    <property type="entry name" value="S_TKc"/>
    <property type="match status" value="1"/>
</dbReference>
<keyword evidence="1" id="KW-0418">Kinase</keyword>
<accession>A0A8K1CF93</accession>
<dbReference type="InterPro" id="IPR001245">
    <property type="entry name" value="Ser-Thr/Tyr_kinase_cat_dom"/>
</dbReference>
<evidence type="ECO:0000259" key="7">
    <source>
        <dbReference type="PROSITE" id="PS50011"/>
    </source>
</evidence>
<evidence type="ECO:0000256" key="6">
    <source>
        <dbReference type="SAM" id="Phobius"/>
    </source>
</evidence>
<dbReference type="EMBL" id="SPLM01000077">
    <property type="protein sequence ID" value="TMW61107.1"/>
    <property type="molecule type" value="Genomic_DNA"/>
</dbReference>